<dbReference type="AlphaFoldDB" id="X1PLV5"/>
<dbReference type="EMBL" id="BARV01034089">
    <property type="protein sequence ID" value="GAI56843.1"/>
    <property type="molecule type" value="Genomic_DNA"/>
</dbReference>
<organism evidence="1">
    <name type="scientific">marine sediment metagenome</name>
    <dbReference type="NCBI Taxonomy" id="412755"/>
    <lineage>
        <taxon>unclassified sequences</taxon>
        <taxon>metagenomes</taxon>
        <taxon>ecological metagenomes</taxon>
    </lineage>
</organism>
<comment type="caution">
    <text evidence="1">The sequence shown here is derived from an EMBL/GenBank/DDBJ whole genome shotgun (WGS) entry which is preliminary data.</text>
</comment>
<proteinExistence type="predicted"/>
<evidence type="ECO:0000313" key="1">
    <source>
        <dbReference type="EMBL" id="GAI56843.1"/>
    </source>
</evidence>
<name>X1PLV5_9ZZZZ</name>
<protein>
    <submittedName>
        <fullName evidence="1">Uncharacterized protein</fullName>
    </submittedName>
</protein>
<feature type="non-terminal residue" evidence="1">
    <location>
        <position position="79"/>
    </location>
</feature>
<gene>
    <name evidence="1" type="ORF">S06H3_53463</name>
</gene>
<sequence>MVFVRVKEVDMPVIRFNYPDEYIEELKKESLEKPIVRLTNLQRPIEKIAPLRSLSVVSTAKAATGDIIRLEHYCGQLWG</sequence>
<reference evidence="1" key="1">
    <citation type="journal article" date="2014" name="Front. Microbiol.">
        <title>High frequency of phylogenetically diverse reductive dehalogenase-homologous genes in deep subseafloor sedimentary metagenomes.</title>
        <authorList>
            <person name="Kawai M."/>
            <person name="Futagami T."/>
            <person name="Toyoda A."/>
            <person name="Takaki Y."/>
            <person name="Nishi S."/>
            <person name="Hori S."/>
            <person name="Arai W."/>
            <person name="Tsubouchi T."/>
            <person name="Morono Y."/>
            <person name="Uchiyama I."/>
            <person name="Ito T."/>
            <person name="Fujiyama A."/>
            <person name="Inagaki F."/>
            <person name="Takami H."/>
        </authorList>
    </citation>
    <scope>NUCLEOTIDE SEQUENCE</scope>
    <source>
        <strain evidence="1">Expedition CK06-06</strain>
    </source>
</reference>
<accession>X1PLV5</accession>